<dbReference type="InterPro" id="IPR018289">
    <property type="entry name" value="MULE_transposase_dom"/>
</dbReference>
<dbReference type="Pfam" id="PF10551">
    <property type="entry name" value="MULE"/>
    <property type="match status" value="1"/>
</dbReference>
<name>A0A151QM35_CAJCA</name>
<dbReference type="Proteomes" id="UP000075243">
    <property type="component" value="Unassembled WGS sequence"/>
</dbReference>
<accession>A0A151QM35</accession>
<reference evidence="2" key="1">
    <citation type="journal article" date="2012" name="Nat. Biotechnol.">
        <title>Draft genome sequence of pigeonpea (Cajanus cajan), an orphan legume crop of resource-poor farmers.</title>
        <authorList>
            <person name="Varshney R.K."/>
            <person name="Chen W."/>
            <person name="Li Y."/>
            <person name="Bharti A.K."/>
            <person name="Saxena R.K."/>
            <person name="Schlueter J.A."/>
            <person name="Donoghue M.T."/>
            <person name="Azam S."/>
            <person name="Fan G."/>
            <person name="Whaley A.M."/>
            <person name="Farmer A.D."/>
            <person name="Sheridan J."/>
            <person name="Iwata A."/>
            <person name="Tuteja R."/>
            <person name="Penmetsa R.V."/>
            <person name="Wu W."/>
            <person name="Upadhyaya H.D."/>
            <person name="Yang S.P."/>
            <person name="Shah T."/>
            <person name="Saxena K.B."/>
            <person name="Michael T."/>
            <person name="McCombie W.R."/>
            <person name="Yang B."/>
            <person name="Zhang G."/>
            <person name="Yang H."/>
            <person name="Wang J."/>
            <person name="Spillane C."/>
            <person name="Cook D.R."/>
            <person name="May G.D."/>
            <person name="Xu X."/>
            <person name="Jackson S.A."/>
        </authorList>
    </citation>
    <scope>NUCLEOTIDE SEQUENCE [LARGE SCALE GENOMIC DNA]</scope>
</reference>
<feature type="domain" description="MULE transposase" evidence="1">
    <location>
        <begin position="2"/>
        <end position="40"/>
    </location>
</feature>
<proteinExistence type="predicted"/>
<organism evidence="2 3">
    <name type="scientific">Cajanus cajan</name>
    <name type="common">Pigeon pea</name>
    <name type="synonym">Cajanus indicus</name>
    <dbReference type="NCBI Taxonomy" id="3821"/>
    <lineage>
        <taxon>Eukaryota</taxon>
        <taxon>Viridiplantae</taxon>
        <taxon>Streptophyta</taxon>
        <taxon>Embryophyta</taxon>
        <taxon>Tracheophyta</taxon>
        <taxon>Spermatophyta</taxon>
        <taxon>Magnoliopsida</taxon>
        <taxon>eudicotyledons</taxon>
        <taxon>Gunneridae</taxon>
        <taxon>Pentapetalae</taxon>
        <taxon>rosids</taxon>
        <taxon>fabids</taxon>
        <taxon>Fabales</taxon>
        <taxon>Fabaceae</taxon>
        <taxon>Papilionoideae</taxon>
        <taxon>50 kb inversion clade</taxon>
        <taxon>NPAAA clade</taxon>
        <taxon>indigoferoid/millettioid clade</taxon>
        <taxon>Phaseoleae</taxon>
        <taxon>Cajanus</taxon>
    </lineage>
</organism>
<protein>
    <recommendedName>
        <fullName evidence="1">MULE transposase domain-containing protein</fullName>
    </recommendedName>
</protein>
<evidence type="ECO:0000313" key="2">
    <source>
        <dbReference type="EMBL" id="KYP31324.1"/>
    </source>
</evidence>
<gene>
    <name evidence="2" type="ORF">KK1_048437</name>
</gene>
<dbReference type="PANTHER" id="PTHR47718:SF17">
    <property type="entry name" value="PROTEIN FAR1-RELATED SEQUENCE 5-LIKE"/>
    <property type="match status" value="1"/>
</dbReference>
<sequence length="63" mass="7099">MGNNHPKLVVIDGDVVMREAIKHVFPDTCHRLCAWHLHKNACENVKSEFSGKHIEGGVEYVCV</sequence>
<dbReference type="EMBL" id="KQ486127">
    <property type="protein sequence ID" value="KYP31324.1"/>
    <property type="molecule type" value="Genomic_DNA"/>
</dbReference>
<dbReference type="AlphaFoldDB" id="A0A151QM35"/>
<dbReference type="Gramene" id="C.cajan_44788.t">
    <property type="protein sequence ID" value="C.cajan_44788.t.cds1"/>
    <property type="gene ID" value="C.cajan_44788"/>
</dbReference>
<evidence type="ECO:0000259" key="1">
    <source>
        <dbReference type="Pfam" id="PF10551"/>
    </source>
</evidence>
<keyword evidence="3" id="KW-1185">Reference proteome</keyword>
<dbReference type="PANTHER" id="PTHR47718">
    <property type="entry name" value="OS01G0519700 PROTEIN"/>
    <property type="match status" value="1"/>
</dbReference>
<evidence type="ECO:0000313" key="3">
    <source>
        <dbReference type="Proteomes" id="UP000075243"/>
    </source>
</evidence>
<dbReference type="OMA" id="CKSMRNA"/>